<proteinExistence type="predicted"/>
<protein>
    <submittedName>
        <fullName evidence="2">Uncharacterized protein</fullName>
    </submittedName>
</protein>
<feature type="transmembrane region" description="Helical" evidence="1">
    <location>
        <begin position="231"/>
        <end position="255"/>
    </location>
</feature>
<feature type="transmembrane region" description="Helical" evidence="1">
    <location>
        <begin position="189"/>
        <end position="219"/>
    </location>
</feature>
<organism evidence="2 3">
    <name type="scientific">Desulfomonile tiedjei</name>
    <dbReference type="NCBI Taxonomy" id="2358"/>
    <lineage>
        <taxon>Bacteria</taxon>
        <taxon>Pseudomonadati</taxon>
        <taxon>Thermodesulfobacteriota</taxon>
        <taxon>Desulfomonilia</taxon>
        <taxon>Desulfomonilales</taxon>
        <taxon>Desulfomonilaceae</taxon>
        <taxon>Desulfomonile</taxon>
    </lineage>
</organism>
<accession>A0A9D6Z224</accession>
<sequence>MLKLTQERGSVVRPAFIFAALLLVYYCWMTGLTFKFSETSVFPTYNMLAASFLKGQLNIDENPPVDYLTYNGKKYLYFGPGPAIFHMPSLILAGRPTPTGLIVIILVAGAVAIFHAILGLWQHSDRPLGVERSLFSIVFAFNGYSLLMATIPSIHHEAICSGMFFLLAGLYYVLKSMKNGFELSLSEALVSGTCFCFCLLSRFSYVFTVIVLVFVVTAGRLRNSAGLSARSLFPVAVLAFVASTGIVAALGYNYLRFGSLGDFGVGYMQTLYREYFLHGNYLRYDHIPYNLWDYFFRIPQMLPDFPYLGLPFHILEIKSLRSPDFFLMHVNELSVSVFVLMPVLLFCFFCNIREQSVGTEIDRSFSRVLSASIVLQVVPLSLTIGSIVRYYFDFLPLMLIMAFGGYMRIRGRLSHKYLTLGLTSAVSLLFSFFLSIGAMFFYWNFINYRSPLLGP</sequence>
<keyword evidence="1" id="KW-0812">Transmembrane</keyword>
<gene>
    <name evidence="2" type="ORF">HY912_19650</name>
</gene>
<reference evidence="2" key="1">
    <citation type="submission" date="2020-07" db="EMBL/GenBank/DDBJ databases">
        <title>Huge and variable diversity of episymbiotic CPR bacteria and DPANN archaea in groundwater ecosystems.</title>
        <authorList>
            <person name="He C.Y."/>
            <person name="Keren R."/>
            <person name="Whittaker M."/>
            <person name="Farag I.F."/>
            <person name="Doudna J."/>
            <person name="Cate J.H.D."/>
            <person name="Banfield J.F."/>
        </authorList>
    </citation>
    <scope>NUCLEOTIDE SEQUENCE</scope>
    <source>
        <strain evidence="2">NC_groundwater_1664_Pr3_B-0.1um_52_9</strain>
    </source>
</reference>
<name>A0A9D6Z224_9BACT</name>
<dbReference type="EMBL" id="JACRDE010000511">
    <property type="protein sequence ID" value="MBI5251713.1"/>
    <property type="molecule type" value="Genomic_DNA"/>
</dbReference>
<feature type="transmembrane region" description="Helical" evidence="1">
    <location>
        <begin position="364"/>
        <end position="384"/>
    </location>
</feature>
<keyword evidence="1" id="KW-0472">Membrane</keyword>
<feature type="transmembrane region" description="Helical" evidence="1">
    <location>
        <begin position="419"/>
        <end position="443"/>
    </location>
</feature>
<feature type="transmembrane region" description="Helical" evidence="1">
    <location>
        <begin position="390"/>
        <end position="407"/>
    </location>
</feature>
<comment type="caution">
    <text evidence="2">The sequence shown here is derived from an EMBL/GenBank/DDBJ whole genome shotgun (WGS) entry which is preliminary data.</text>
</comment>
<keyword evidence="1" id="KW-1133">Transmembrane helix</keyword>
<dbReference type="Proteomes" id="UP000807825">
    <property type="component" value="Unassembled WGS sequence"/>
</dbReference>
<dbReference type="AlphaFoldDB" id="A0A9D6Z224"/>
<evidence type="ECO:0000256" key="1">
    <source>
        <dbReference type="SAM" id="Phobius"/>
    </source>
</evidence>
<feature type="transmembrane region" description="Helical" evidence="1">
    <location>
        <begin position="75"/>
        <end position="93"/>
    </location>
</feature>
<feature type="transmembrane region" description="Helical" evidence="1">
    <location>
        <begin position="333"/>
        <end position="352"/>
    </location>
</feature>
<feature type="transmembrane region" description="Helical" evidence="1">
    <location>
        <begin position="100"/>
        <end position="121"/>
    </location>
</feature>
<evidence type="ECO:0000313" key="2">
    <source>
        <dbReference type="EMBL" id="MBI5251713.1"/>
    </source>
</evidence>
<evidence type="ECO:0000313" key="3">
    <source>
        <dbReference type="Proteomes" id="UP000807825"/>
    </source>
</evidence>
<feature type="transmembrane region" description="Helical" evidence="1">
    <location>
        <begin position="12"/>
        <end position="34"/>
    </location>
</feature>
<feature type="transmembrane region" description="Helical" evidence="1">
    <location>
        <begin position="133"/>
        <end position="151"/>
    </location>
</feature>